<gene>
    <name evidence="1" type="ORF">GPLA_2178</name>
</gene>
<protein>
    <submittedName>
        <fullName evidence="1">Uncharacterized protein</fullName>
    </submittedName>
</protein>
<dbReference type="Proteomes" id="UP000006322">
    <property type="component" value="Unassembled WGS sequence"/>
</dbReference>
<reference evidence="2" key="1">
    <citation type="journal article" date="2014" name="Environ. Microbiol.">
        <title>Comparative genomics of the marine bacterial genus Glaciecola reveals the high degree of genomic diversity and genomic characteristic for cold adaptation.</title>
        <authorList>
            <person name="Qin Q.L."/>
            <person name="Xie B.B."/>
            <person name="Yu Y."/>
            <person name="Shu Y.L."/>
            <person name="Rong J.C."/>
            <person name="Zhang Y.J."/>
            <person name="Zhao D.L."/>
            <person name="Chen X.L."/>
            <person name="Zhang X.Y."/>
            <person name="Chen B."/>
            <person name="Zhou B.C."/>
            <person name="Zhang Y.Z."/>
        </authorList>
    </citation>
    <scope>NUCLEOTIDE SEQUENCE [LARGE SCALE GENOMIC DNA]</scope>
    <source>
        <strain evidence="2">LMG 21857</strain>
    </source>
</reference>
<evidence type="ECO:0000313" key="2">
    <source>
        <dbReference type="Proteomes" id="UP000006322"/>
    </source>
</evidence>
<keyword evidence="2" id="KW-1185">Reference proteome</keyword>
<evidence type="ECO:0000313" key="1">
    <source>
        <dbReference type="EMBL" id="GAC33083.1"/>
    </source>
</evidence>
<dbReference type="AlphaFoldDB" id="K6ZWC0"/>
<proteinExistence type="predicted"/>
<name>K6ZWC0_9ALTE</name>
<dbReference type="STRING" id="1129793.GPLA_2178"/>
<sequence length="41" mass="4652">MISPLNFEAFEHEGIFHSLEISRCLSSPLLAKNADFMPLFV</sequence>
<comment type="caution">
    <text evidence="1">The sequence shown here is derived from an EMBL/GenBank/DDBJ whole genome shotgun (WGS) entry which is preliminary data.</text>
</comment>
<dbReference type="EMBL" id="BAER01000047">
    <property type="protein sequence ID" value="GAC33083.1"/>
    <property type="molecule type" value="Genomic_DNA"/>
</dbReference>
<accession>K6ZWC0</accession>
<organism evidence="1 2">
    <name type="scientific">Paraglaciecola polaris LMG 21857</name>
    <dbReference type="NCBI Taxonomy" id="1129793"/>
    <lineage>
        <taxon>Bacteria</taxon>
        <taxon>Pseudomonadati</taxon>
        <taxon>Pseudomonadota</taxon>
        <taxon>Gammaproteobacteria</taxon>
        <taxon>Alteromonadales</taxon>
        <taxon>Alteromonadaceae</taxon>
        <taxon>Paraglaciecola</taxon>
    </lineage>
</organism>